<evidence type="ECO:0000313" key="1">
    <source>
        <dbReference type="EMBL" id="VVC42106.1"/>
    </source>
</evidence>
<organism evidence="1 2">
    <name type="scientific">Cinara cedri</name>
    <dbReference type="NCBI Taxonomy" id="506608"/>
    <lineage>
        <taxon>Eukaryota</taxon>
        <taxon>Metazoa</taxon>
        <taxon>Ecdysozoa</taxon>
        <taxon>Arthropoda</taxon>
        <taxon>Hexapoda</taxon>
        <taxon>Insecta</taxon>
        <taxon>Pterygota</taxon>
        <taxon>Neoptera</taxon>
        <taxon>Paraneoptera</taxon>
        <taxon>Hemiptera</taxon>
        <taxon>Sternorrhyncha</taxon>
        <taxon>Aphidomorpha</taxon>
        <taxon>Aphidoidea</taxon>
        <taxon>Aphididae</taxon>
        <taxon>Lachninae</taxon>
        <taxon>Cinara</taxon>
    </lineage>
</organism>
<keyword evidence="1" id="KW-0269">Exonuclease</keyword>
<evidence type="ECO:0000313" key="2">
    <source>
        <dbReference type="Proteomes" id="UP000325440"/>
    </source>
</evidence>
<keyword evidence="2" id="KW-1185">Reference proteome</keyword>
<gene>
    <name evidence="1" type="ORF">CINCED_3A016060</name>
</gene>
<dbReference type="GO" id="GO:0004527">
    <property type="term" value="F:exonuclease activity"/>
    <property type="evidence" value="ECO:0007669"/>
    <property type="project" value="UniProtKB-KW"/>
</dbReference>
<keyword evidence="1" id="KW-0378">Hydrolase</keyword>
<dbReference type="GO" id="GO:0004519">
    <property type="term" value="F:endonuclease activity"/>
    <property type="evidence" value="ECO:0007669"/>
    <property type="project" value="UniProtKB-KW"/>
</dbReference>
<dbReference type="AlphaFoldDB" id="A0A5E4NBM3"/>
<keyword evidence="1" id="KW-0255">Endonuclease</keyword>
<reference evidence="1 2" key="1">
    <citation type="submission" date="2019-08" db="EMBL/GenBank/DDBJ databases">
        <authorList>
            <person name="Alioto T."/>
            <person name="Alioto T."/>
            <person name="Gomez Garrido J."/>
        </authorList>
    </citation>
    <scope>NUCLEOTIDE SEQUENCE [LARGE SCALE GENOMIC DNA]</scope>
</reference>
<keyword evidence="1" id="KW-0540">Nuclease</keyword>
<dbReference type="EMBL" id="CABPRJ010001937">
    <property type="protein sequence ID" value="VVC42106.1"/>
    <property type="molecule type" value="Genomic_DNA"/>
</dbReference>
<protein>
    <submittedName>
        <fullName evidence="1">Endonuclease/exonuclease/phosphatase</fullName>
    </submittedName>
</protein>
<dbReference type="OrthoDB" id="6629262at2759"/>
<accession>A0A5E4NBM3</accession>
<proteinExistence type="predicted"/>
<name>A0A5E4NBM3_9HEMI</name>
<sequence length="245" mass="28333">MQWGCHSNSPRGNSLYQIINNKKYSIQSPPNPTYWLTSPRKRPDILDIFITKIPKRLNCLTENLTNPMPDHSPVIRVVNAEPLIKSIRPSLINGLMNWDMFQSILINQINLKTRLKTDTDIDEAVDNLTTSIQSAAWCSCSPISTSSQNQYKIPIHIGQIIVQKRRARANWQRTRYPSDKRIFNNLCTKLKREAGHQRTGDFIKYTASLSEKKRLTLESYSQNSQTQTNHFSIKKAGWKLGDKWY</sequence>
<dbReference type="Proteomes" id="UP000325440">
    <property type="component" value="Unassembled WGS sequence"/>
</dbReference>